<comment type="caution">
    <text evidence="2">The sequence shown here is derived from an EMBL/GenBank/DDBJ whole genome shotgun (WGS) entry which is preliminary data.</text>
</comment>
<feature type="compositionally biased region" description="Basic residues" evidence="1">
    <location>
        <begin position="143"/>
        <end position="154"/>
    </location>
</feature>
<evidence type="ECO:0000313" key="2">
    <source>
        <dbReference type="EMBL" id="KAG2372975.1"/>
    </source>
</evidence>
<dbReference type="RefSeq" id="XP_044542149.1">
    <property type="nucleotide sequence ID" value="XM_044688835.1"/>
</dbReference>
<accession>A0AA88G6E1</accession>
<feature type="compositionally biased region" description="Polar residues" evidence="1">
    <location>
        <begin position="130"/>
        <end position="142"/>
    </location>
</feature>
<proteinExistence type="predicted"/>
<feature type="compositionally biased region" description="Low complexity" evidence="1">
    <location>
        <begin position="181"/>
        <end position="205"/>
    </location>
</feature>
<dbReference type="GeneID" id="68105459"/>
<dbReference type="AlphaFoldDB" id="A0AA88G6E1"/>
<dbReference type="Proteomes" id="UP000816034">
    <property type="component" value="Unassembled WGS sequence"/>
</dbReference>
<feature type="compositionally biased region" description="Basic residues" evidence="1">
    <location>
        <begin position="94"/>
        <end position="107"/>
    </location>
</feature>
<feature type="compositionally biased region" description="Basic and acidic residues" evidence="1">
    <location>
        <begin position="157"/>
        <end position="169"/>
    </location>
</feature>
<gene>
    <name evidence="2" type="ORF">C9374_013005</name>
</gene>
<keyword evidence="3" id="KW-1185">Reference proteome</keyword>
<feature type="region of interest" description="Disordered" evidence="1">
    <location>
        <begin position="130"/>
        <end position="205"/>
    </location>
</feature>
<reference evidence="2 3" key="1">
    <citation type="journal article" date="2018" name="BMC Genomics">
        <title>The genome of Naegleria lovaniensis, the basis for a comparative approach to unravel pathogenicity factors of the human pathogenic amoeba N. fowleri.</title>
        <authorList>
            <person name="Liechti N."/>
            <person name="Schurch N."/>
            <person name="Bruggmann R."/>
            <person name="Wittwer M."/>
        </authorList>
    </citation>
    <scope>NUCLEOTIDE SEQUENCE [LARGE SCALE GENOMIC DNA]</scope>
    <source>
        <strain evidence="2 3">ATCC 30569</strain>
    </source>
</reference>
<organism evidence="2 3">
    <name type="scientific">Naegleria lovaniensis</name>
    <name type="common">Amoeba</name>
    <dbReference type="NCBI Taxonomy" id="51637"/>
    <lineage>
        <taxon>Eukaryota</taxon>
        <taxon>Discoba</taxon>
        <taxon>Heterolobosea</taxon>
        <taxon>Tetramitia</taxon>
        <taxon>Eutetramitia</taxon>
        <taxon>Vahlkampfiidae</taxon>
        <taxon>Naegleria</taxon>
    </lineage>
</organism>
<protein>
    <submittedName>
        <fullName evidence="2">Uncharacterized protein</fullName>
    </submittedName>
</protein>
<feature type="region of interest" description="Disordered" evidence="1">
    <location>
        <begin position="51"/>
        <end position="107"/>
    </location>
</feature>
<dbReference type="EMBL" id="PYSW02000063">
    <property type="protein sequence ID" value="KAG2372975.1"/>
    <property type="molecule type" value="Genomic_DNA"/>
</dbReference>
<feature type="compositionally biased region" description="Polar residues" evidence="1">
    <location>
        <begin position="51"/>
        <end position="93"/>
    </location>
</feature>
<name>A0AA88G6E1_NAELO</name>
<evidence type="ECO:0000313" key="3">
    <source>
        <dbReference type="Proteomes" id="UP000816034"/>
    </source>
</evidence>
<sequence length="294" mass="33096">MLQQQQAHSNTFQNILSEMLQACASNNAEAFLSSFKQLQNLQQQPTTELVIGTSCTNSDPSPDASPQVQCSTSTFVASSTSNENSKTCPTQSTPRKKKSNKIPKRYTQLRKQLRDCDHFSENYFVFNSTLTNPSDDQIASSKQQKRNSSIKRSNKVTTEKDSSIVSRKDVKQRRLSKSSESESSLPSSSVNSSNSTPSSQNEQPSIPMYSIINNESLATCQTPSFDEQFQQLVSSWMTVQQYTFQQQQQQPYSQPTASNDEYNALDSTLFQVDFESLPQSENYCTFNLFTESFL</sequence>
<evidence type="ECO:0000256" key="1">
    <source>
        <dbReference type="SAM" id="MobiDB-lite"/>
    </source>
</evidence>